<name>A0A098B136_DESHA</name>
<evidence type="ECO:0000313" key="2">
    <source>
        <dbReference type="EMBL" id="KTE93201.1"/>
    </source>
</evidence>
<dbReference type="Proteomes" id="UP000054623">
    <property type="component" value="Unassembled WGS sequence"/>
</dbReference>
<gene>
    <name evidence="2" type="ORF">AT727_15850</name>
    <name evidence="1" type="ORF">DPCES_2168</name>
</gene>
<dbReference type="NCBIfam" id="TIGR01784">
    <property type="entry name" value="T_den_put_tspse"/>
    <property type="match status" value="1"/>
</dbReference>
<reference evidence="2 3" key="2">
    <citation type="submission" date="2015-12" db="EMBL/GenBank/DDBJ databases">
        <title>Draft Genome Sequence of Desulfitobacterium hafniense Strain DH, a Sulfate-reducing Bacterium Isolated from Paddy Soils.</title>
        <authorList>
            <person name="Bao P."/>
            <person name="Zhang X."/>
            <person name="Li G."/>
        </authorList>
    </citation>
    <scope>NUCLEOTIDE SEQUENCE [LARGE SCALE GENOMIC DNA]</scope>
    <source>
        <strain evidence="2 3">DH</strain>
    </source>
</reference>
<evidence type="ECO:0000313" key="3">
    <source>
        <dbReference type="Proteomes" id="UP000054623"/>
    </source>
</evidence>
<proteinExistence type="predicted"/>
<dbReference type="PATRIC" id="fig|49338.4.peg.2336"/>
<dbReference type="EMBL" id="LK996017">
    <property type="protein sequence ID" value="CDX02055.1"/>
    <property type="molecule type" value="Genomic_DNA"/>
</dbReference>
<organism evidence="1">
    <name type="scientific">Desulfitobacterium hafniense</name>
    <name type="common">Desulfitobacterium frappieri</name>
    <dbReference type="NCBI Taxonomy" id="49338"/>
    <lineage>
        <taxon>Bacteria</taxon>
        <taxon>Bacillati</taxon>
        <taxon>Bacillota</taxon>
        <taxon>Clostridia</taxon>
        <taxon>Eubacteriales</taxon>
        <taxon>Desulfitobacteriaceae</taxon>
        <taxon>Desulfitobacterium</taxon>
    </lineage>
</organism>
<accession>A0A098B136</accession>
<evidence type="ECO:0000313" key="1">
    <source>
        <dbReference type="EMBL" id="CDX02055.1"/>
    </source>
</evidence>
<dbReference type="OMA" id="ENRYAYE"/>
<dbReference type="InterPro" id="IPR010106">
    <property type="entry name" value="RpnA"/>
</dbReference>
<dbReference type="AlphaFoldDB" id="A0A098B136"/>
<protein>
    <recommendedName>
        <fullName evidence="4">Transposase</fullName>
    </recommendedName>
</protein>
<dbReference type="RefSeq" id="WP_005812877.1">
    <property type="nucleotide sequence ID" value="NZ_CABKQQ010000043.1"/>
</dbReference>
<dbReference type="Pfam" id="PF12784">
    <property type="entry name" value="PDDEXK_2"/>
    <property type="match status" value="1"/>
</dbReference>
<evidence type="ECO:0008006" key="4">
    <source>
        <dbReference type="Google" id="ProtNLM"/>
    </source>
</evidence>
<dbReference type="EMBL" id="LOCK01000008">
    <property type="protein sequence ID" value="KTE93201.1"/>
    <property type="molecule type" value="Genomic_DNA"/>
</dbReference>
<reference evidence="1" key="1">
    <citation type="submission" date="2014-07" db="EMBL/GenBank/DDBJ databases">
        <authorList>
            <person name="Hornung V.Bastian."/>
        </authorList>
    </citation>
    <scope>NUCLEOTIDE SEQUENCE</scope>
    <source>
        <strain evidence="1">PCE-S</strain>
    </source>
</reference>
<sequence>MPRWLLLLEGADNQEILQVLEEIAVKDPVLYQAMAAWEETSDDPRVREAYYDRRKAILDEKAAIREAELRLKEALEKGIEKGKAEVARKLLDLGFELTKISEATGLTEEELKNLREGQA</sequence>